<feature type="binding site" evidence="5">
    <location>
        <position position="367"/>
    </location>
    <ligand>
        <name>S-adenosyl-L-methionine</name>
        <dbReference type="ChEBI" id="CHEBI:59789"/>
    </ligand>
</feature>
<feature type="active site" description="Nucleophile" evidence="5">
    <location>
        <position position="420"/>
    </location>
</feature>
<keyword evidence="2 5" id="KW-0808">Transferase</keyword>
<sequence>MSGPRPGRRGAGGRGAGGRGAGGRGRSTRPPRDRDPVRLAALSVLRAVRVEDGYTNLVLPAVLAQHELSGRDAAFVTELAAGTIRRQGTYDAILAACIDRPLRKVESKVLDALRLGTHQLLGMRVPAHAAISTTVDLVRAKVSPGAAGFTNAVLRKVSARDLTGWLAEVAPEDATDHLGHLAVVHSHPRWVVERLEQALDGVGAAEEVGDLLAADNRAPRVTLVARPGLAERDELPGEPTPYSPFGTVLGTGGDPGAVPAVVQGRAGVQDEGSQLVAVALAQAPVDGRDERWVDLCAGPGGKAALLAALAAERGAHLVGAELHDHRAKLVARAARASKGAVGLAGVVQTDSTHAPFADDSIDRVLLDAPCTGLGALRRRPEARWRRTVADLEDLVALQRALLAEAVRVVRPGGALLYATCSPVLEETAQVVSAALADTPGVRLDDVRPVLGEVPDADGPLPGTVQLWPHRHSTDAMFLALLRKD</sequence>
<organism evidence="8 9">
    <name type="scientific">Nocardioides faecalis</name>
    <dbReference type="NCBI Taxonomy" id="2803858"/>
    <lineage>
        <taxon>Bacteria</taxon>
        <taxon>Bacillati</taxon>
        <taxon>Actinomycetota</taxon>
        <taxon>Actinomycetes</taxon>
        <taxon>Propionibacteriales</taxon>
        <taxon>Nocardioidaceae</taxon>
        <taxon>Nocardioides</taxon>
    </lineage>
</organism>
<evidence type="ECO:0000256" key="5">
    <source>
        <dbReference type="PROSITE-ProRule" id="PRU01023"/>
    </source>
</evidence>
<dbReference type="CDD" id="cd02440">
    <property type="entry name" value="AdoMet_MTases"/>
    <property type="match status" value="1"/>
</dbReference>
<dbReference type="InterPro" id="IPR006027">
    <property type="entry name" value="NusB_RsmB_TIM44"/>
</dbReference>
<evidence type="ECO:0000313" key="8">
    <source>
        <dbReference type="EMBL" id="MBM9458844.1"/>
    </source>
</evidence>
<dbReference type="InterPro" id="IPR001678">
    <property type="entry name" value="MeTrfase_RsmB-F_NOP2_dom"/>
</dbReference>
<keyword evidence="1 5" id="KW-0489">Methyltransferase</keyword>
<evidence type="ECO:0000313" key="9">
    <source>
        <dbReference type="Proteomes" id="UP000663791"/>
    </source>
</evidence>
<dbReference type="Pfam" id="PF01029">
    <property type="entry name" value="NusB"/>
    <property type="match status" value="1"/>
</dbReference>
<feature type="binding site" evidence="5">
    <location>
        <position position="321"/>
    </location>
    <ligand>
        <name>S-adenosyl-L-methionine</name>
        <dbReference type="ChEBI" id="CHEBI:59789"/>
    </ligand>
</feature>
<dbReference type="PROSITE" id="PS51686">
    <property type="entry name" value="SAM_MT_RSMB_NOP"/>
    <property type="match status" value="1"/>
</dbReference>
<evidence type="ECO:0000256" key="6">
    <source>
        <dbReference type="SAM" id="MobiDB-lite"/>
    </source>
</evidence>
<evidence type="ECO:0000256" key="2">
    <source>
        <dbReference type="ARBA" id="ARBA00022679"/>
    </source>
</evidence>
<dbReference type="RefSeq" id="WP_205290158.1">
    <property type="nucleotide sequence ID" value="NZ_CP074406.1"/>
</dbReference>
<feature type="domain" description="SAM-dependent MTase RsmB/NOP-type" evidence="7">
    <location>
        <begin position="194"/>
        <end position="484"/>
    </location>
</feature>
<dbReference type="Gene3D" id="1.10.940.10">
    <property type="entry name" value="NusB-like"/>
    <property type="match status" value="1"/>
</dbReference>
<reference evidence="8" key="1">
    <citation type="submission" date="2021-01" db="EMBL/GenBank/DDBJ databases">
        <title>Novel species in genus Nocardioides.</title>
        <authorList>
            <person name="Zhang G."/>
        </authorList>
    </citation>
    <scope>NUCLEOTIDE SEQUENCE</scope>
    <source>
        <strain evidence="8">Zg-536</strain>
    </source>
</reference>
<dbReference type="GO" id="GO:0003723">
    <property type="term" value="F:RNA binding"/>
    <property type="evidence" value="ECO:0007669"/>
    <property type="project" value="UniProtKB-UniRule"/>
</dbReference>
<comment type="similarity">
    <text evidence="5">Belongs to the class I-like SAM-binding methyltransferase superfamily. RsmB/NOP family.</text>
</comment>
<feature type="binding site" evidence="5">
    <location>
        <begin position="296"/>
        <end position="302"/>
    </location>
    <ligand>
        <name>S-adenosyl-L-methionine</name>
        <dbReference type="ChEBI" id="CHEBI:59789"/>
    </ligand>
</feature>
<dbReference type="EMBL" id="JAERTX010000003">
    <property type="protein sequence ID" value="MBM9458844.1"/>
    <property type="molecule type" value="Genomic_DNA"/>
</dbReference>
<dbReference type="PANTHER" id="PTHR22807:SF53">
    <property type="entry name" value="RIBOSOMAL RNA SMALL SUBUNIT METHYLTRANSFERASE B-RELATED"/>
    <property type="match status" value="1"/>
</dbReference>
<dbReference type="GO" id="GO:0006355">
    <property type="term" value="P:regulation of DNA-templated transcription"/>
    <property type="evidence" value="ECO:0007669"/>
    <property type="project" value="InterPro"/>
</dbReference>
<evidence type="ECO:0000256" key="3">
    <source>
        <dbReference type="ARBA" id="ARBA00022691"/>
    </source>
</evidence>
<feature type="compositionally biased region" description="Gly residues" evidence="6">
    <location>
        <begin position="9"/>
        <end position="25"/>
    </location>
</feature>
<dbReference type="SUPFAM" id="SSF48013">
    <property type="entry name" value="NusB-like"/>
    <property type="match status" value="1"/>
</dbReference>
<evidence type="ECO:0000259" key="7">
    <source>
        <dbReference type="PROSITE" id="PS51686"/>
    </source>
</evidence>
<dbReference type="PANTHER" id="PTHR22807">
    <property type="entry name" value="NOP2 YEAST -RELATED NOL1/NOP2/FMU SUN DOMAIN-CONTAINING"/>
    <property type="match status" value="1"/>
</dbReference>
<dbReference type="Pfam" id="PF01189">
    <property type="entry name" value="Methyltr_RsmB-F"/>
    <property type="match status" value="1"/>
</dbReference>
<gene>
    <name evidence="8" type="ORF">JK386_02940</name>
</gene>
<dbReference type="InterPro" id="IPR023267">
    <property type="entry name" value="RCMT"/>
</dbReference>
<evidence type="ECO:0000256" key="4">
    <source>
        <dbReference type="ARBA" id="ARBA00022884"/>
    </source>
</evidence>
<dbReference type="Gene3D" id="3.40.50.150">
    <property type="entry name" value="Vaccinia Virus protein VP39"/>
    <property type="match status" value="1"/>
</dbReference>
<feature type="region of interest" description="Disordered" evidence="6">
    <location>
        <begin position="1"/>
        <end position="36"/>
    </location>
</feature>
<keyword evidence="3 5" id="KW-0949">S-adenosyl-L-methionine</keyword>
<dbReference type="GO" id="GO:0001510">
    <property type="term" value="P:RNA methylation"/>
    <property type="evidence" value="ECO:0007669"/>
    <property type="project" value="InterPro"/>
</dbReference>
<dbReference type="InterPro" id="IPR049560">
    <property type="entry name" value="MeTrfase_RsmB-F_NOP2_cat"/>
</dbReference>
<dbReference type="Proteomes" id="UP000663791">
    <property type="component" value="Unassembled WGS sequence"/>
</dbReference>
<keyword evidence="4 5" id="KW-0694">RNA-binding</keyword>
<dbReference type="SUPFAM" id="SSF53335">
    <property type="entry name" value="S-adenosyl-L-methionine-dependent methyltransferases"/>
    <property type="match status" value="1"/>
</dbReference>
<dbReference type="PRINTS" id="PR02008">
    <property type="entry name" value="RCMTFAMILY"/>
</dbReference>
<dbReference type="InterPro" id="IPR029063">
    <property type="entry name" value="SAM-dependent_MTases_sf"/>
</dbReference>
<dbReference type="InterPro" id="IPR035926">
    <property type="entry name" value="NusB-like_sf"/>
</dbReference>
<proteinExistence type="inferred from homology"/>
<accession>A0A939BRP8</accession>
<protein>
    <submittedName>
        <fullName evidence="8">Methyltransferase domain-containing protein</fullName>
    </submittedName>
</protein>
<evidence type="ECO:0000256" key="1">
    <source>
        <dbReference type="ARBA" id="ARBA00022603"/>
    </source>
</evidence>
<comment type="caution">
    <text evidence="8">The sequence shown here is derived from an EMBL/GenBank/DDBJ whole genome shotgun (WGS) entry which is preliminary data.</text>
</comment>
<dbReference type="GO" id="GO:0008173">
    <property type="term" value="F:RNA methyltransferase activity"/>
    <property type="evidence" value="ECO:0007669"/>
    <property type="project" value="InterPro"/>
</dbReference>
<name>A0A939BRP8_9ACTN</name>
<feature type="binding site" evidence="5">
    <location>
        <position position="350"/>
    </location>
    <ligand>
        <name>S-adenosyl-L-methionine</name>
        <dbReference type="ChEBI" id="CHEBI:59789"/>
    </ligand>
</feature>
<keyword evidence="9" id="KW-1185">Reference proteome</keyword>
<dbReference type="AlphaFoldDB" id="A0A939BRP8"/>